<dbReference type="PANTHER" id="PTHR46513">
    <property type="entry name" value="VITELLOGENIN RECEPTOR-LIKE PROTEIN-RELATED-RELATED"/>
    <property type="match status" value="1"/>
</dbReference>
<dbReference type="GO" id="GO:0042813">
    <property type="term" value="F:Wnt receptor activity"/>
    <property type="evidence" value="ECO:0007669"/>
    <property type="project" value="TreeGrafter"/>
</dbReference>
<dbReference type="GO" id="GO:0060070">
    <property type="term" value="P:canonical Wnt signaling pathway"/>
    <property type="evidence" value="ECO:0007669"/>
    <property type="project" value="TreeGrafter"/>
</dbReference>
<proteinExistence type="predicted"/>
<dbReference type="SUPFAM" id="SSF63825">
    <property type="entry name" value="YWTD domain"/>
    <property type="match status" value="1"/>
</dbReference>
<organism evidence="2 3">
    <name type="scientific">Pristionchus mayeri</name>
    <dbReference type="NCBI Taxonomy" id="1317129"/>
    <lineage>
        <taxon>Eukaryota</taxon>
        <taxon>Metazoa</taxon>
        <taxon>Ecdysozoa</taxon>
        <taxon>Nematoda</taxon>
        <taxon>Chromadorea</taxon>
        <taxon>Rhabditida</taxon>
        <taxon>Rhabditina</taxon>
        <taxon>Diplogasteromorpha</taxon>
        <taxon>Diplogasteroidea</taxon>
        <taxon>Neodiplogasteridae</taxon>
        <taxon>Pristionchus</taxon>
    </lineage>
</organism>
<dbReference type="PANTHER" id="PTHR46513:SF35">
    <property type="entry name" value="EGF-LIKE DOMAIN-CONTAINING PROTEIN"/>
    <property type="match status" value="1"/>
</dbReference>
<dbReference type="InterPro" id="IPR000033">
    <property type="entry name" value="LDLR_classB_rpt"/>
</dbReference>
<accession>A0AAN5DGN1</accession>
<name>A0AAN5DGN1_9BILA</name>
<dbReference type="AlphaFoldDB" id="A0AAN5DGN1"/>
<dbReference type="EMBL" id="BTRK01000006">
    <property type="protein sequence ID" value="GMR62918.1"/>
    <property type="molecule type" value="Genomic_DNA"/>
</dbReference>
<dbReference type="Proteomes" id="UP001328107">
    <property type="component" value="Unassembled WGS sequence"/>
</dbReference>
<gene>
    <name evidence="2" type="ORF">PMAYCL1PPCAC_33113</name>
</gene>
<dbReference type="GO" id="GO:0017147">
    <property type="term" value="F:Wnt-protein binding"/>
    <property type="evidence" value="ECO:0007669"/>
    <property type="project" value="TreeGrafter"/>
</dbReference>
<dbReference type="GO" id="GO:0005886">
    <property type="term" value="C:plasma membrane"/>
    <property type="evidence" value="ECO:0007669"/>
    <property type="project" value="TreeGrafter"/>
</dbReference>
<feature type="region of interest" description="Disordered" evidence="1">
    <location>
        <begin position="321"/>
        <end position="346"/>
    </location>
</feature>
<feature type="non-terminal residue" evidence="2">
    <location>
        <position position="1"/>
    </location>
</feature>
<evidence type="ECO:0000256" key="1">
    <source>
        <dbReference type="SAM" id="MobiDB-lite"/>
    </source>
</evidence>
<feature type="non-terminal residue" evidence="2">
    <location>
        <position position="346"/>
    </location>
</feature>
<dbReference type="Gene3D" id="2.120.10.30">
    <property type="entry name" value="TolB, C-terminal domain"/>
    <property type="match status" value="1"/>
</dbReference>
<keyword evidence="3" id="KW-1185">Reference proteome</keyword>
<dbReference type="InterPro" id="IPR011042">
    <property type="entry name" value="6-blade_b-propeller_TolB-like"/>
</dbReference>
<dbReference type="SMART" id="SM00135">
    <property type="entry name" value="LY"/>
    <property type="match status" value="3"/>
</dbReference>
<sequence length="346" mass="38326">ALLYCNGIAQIRTAPMLNPAHSTRANLTVASADKHGVVKNMALDIQRNKLSAVVETETHDGILAIVENGQIRKLRENVTGINYVAVDWIGGNVLYTVEYPSTSPGIHLCKMNGLFCKRIIEGRAGVNIIQKYRGLTVNSMMGLAAWIDVKEKGHEISVANLDGTGVRLVVDNLSYASGWSIDSIQQMLYFSDVESRKVEKVDLASGKRTTVGTYFGRVYDLAFFNGQLYWTEWYSKTLKVVSVAAPYHGERVAFGAQRYRSTPYGIAMNHSLYQRHFLANPCERINCPWMCVVIPLNVSDPASAIDARCICPDEYEENEDFDSSVHGSLPCKSKHSFDSDNSGLVS</sequence>
<evidence type="ECO:0000313" key="2">
    <source>
        <dbReference type="EMBL" id="GMR62918.1"/>
    </source>
</evidence>
<dbReference type="InterPro" id="IPR050778">
    <property type="entry name" value="Cueball_EGF_LRP_Nidogen"/>
</dbReference>
<comment type="caution">
    <text evidence="2">The sequence shown here is derived from an EMBL/GenBank/DDBJ whole genome shotgun (WGS) entry which is preliminary data.</text>
</comment>
<reference evidence="3" key="1">
    <citation type="submission" date="2022-10" db="EMBL/GenBank/DDBJ databases">
        <title>Genome assembly of Pristionchus species.</title>
        <authorList>
            <person name="Yoshida K."/>
            <person name="Sommer R.J."/>
        </authorList>
    </citation>
    <scope>NUCLEOTIDE SEQUENCE [LARGE SCALE GENOMIC DNA]</scope>
    <source>
        <strain evidence="3">RS5460</strain>
    </source>
</reference>
<evidence type="ECO:0000313" key="3">
    <source>
        <dbReference type="Proteomes" id="UP001328107"/>
    </source>
</evidence>
<protein>
    <submittedName>
        <fullName evidence="2">Uncharacterized protein</fullName>
    </submittedName>
</protein>